<protein>
    <recommendedName>
        <fullName evidence="3">Acetyltransferase (GNAT) family protein</fullName>
    </recommendedName>
</protein>
<dbReference type="Proteomes" id="UP000249239">
    <property type="component" value="Unassembled WGS sequence"/>
</dbReference>
<reference evidence="1 2" key="1">
    <citation type="submission" date="2018-06" db="EMBL/GenBank/DDBJ databases">
        <title>Genomic Encyclopedia of Archaeal and Bacterial Type Strains, Phase II (KMG-II): from individual species to whole genera.</title>
        <authorList>
            <person name="Goeker M."/>
        </authorList>
    </citation>
    <scope>NUCLEOTIDE SEQUENCE [LARGE SCALE GENOMIC DNA]</scope>
    <source>
        <strain evidence="1 2">DSM 6779</strain>
    </source>
</reference>
<name>A0A2W7N9K7_9BACT</name>
<dbReference type="SUPFAM" id="SSF55729">
    <property type="entry name" value="Acyl-CoA N-acyltransferases (Nat)"/>
    <property type="match status" value="1"/>
</dbReference>
<dbReference type="Gene3D" id="3.40.630.30">
    <property type="match status" value="1"/>
</dbReference>
<dbReference type="EMBL" id="QKZK01000025">
    <property type="protein sequence ID" value="PZX13544.1"/>
    <property type="molecule type" value="Genomic_DNA"/>
</dbReference>
<evidence type="ECO:0000313" key="2">
    <source>
        <dbReference type="Proteomes" id="UP000249239"/>
    </source>
</evidence>
<sequence>MNSKPLPITVNRQSATDIQPLLKRFNHSLFITPQWVESMAINGCSPIYLQFAMGPQVVGFIIGLEVPGGPLQGTQLYFYAGPAIDNNDLLMHEKALMALRAFARKQGYSKISIRPFDQQLSTPCNPKGYRRTNSAEYIYFFPNEDTPPKMSYGFKKNVKKGRKIGAALLASQHHRDLQALFRLIEQTKSKRVNKYGDDYNPLGLLNLGKESLSRLLDTELGLLYLVEVEQDRHCIQLCLEDEQRNYALLMGANEFAYENGLASFLDASVETLLREKKFKYLNLGSVPADNGGAGLIQYKEAMGCRRYDSYGYYTYFLTFPLLLLNPLYKAGHLLPDNGWVKNLKTAVSRVISRQ</sequence>
<dbReference type="AlphaFoldDB" id="A0A2W7N9K7"/>
<keyword evidence="2" id="KW-1185">Reference proteome</keyword>
<organism evidence="1 2">
    <name type="scientific">Breznakibacter xylanolyticus</name>
    <dbReference type="NCBI Taxonomy" id="990"/>
    <lineage>
        <taxon>Bacteria</taxon>
        <taxon>Pseudomonadati</taxon>
        <taxon>Bacteroidota</taxon>
        <taxon>Bacteroidia</taxon>
        <taxon>Marinilabiliales</taxon>
        <taxon>Marinilabiliaceae</taxon>
        <taxon>Breznakibacter</taxon>
    </lineage>
</organism>
<proteinExistence type="predicted"/>
<gene>
    <name evidence="1" type="ORF">LX69_02655</name>
</gene>
<accession>A0A2W7N9K7</accession>
<dbReference type="InterPro" id="IPR016181">
    <property type="entry name" value="Acyl_CoA_acyltransferase"/>
</dbReference>
<dbReference type="RefSeq" id="WP_111446496.1">
    <property type="nucleotide sequence ID" value="NZ_QKZK01000025.1"/>
</dbReference>
<evidence type="ECO:0000313" key="1">
    <source>
        <dbReference type="EMBL" id="PZX13544.1"/>
    </source>
</evidence>
<dbReference type="OrthoDB" id="1120967at2"/>
<comment type="caution">
    <text evidence="1">The sequence shown here is derived from an EMBL/GenBank/DDBJ whole genome shotgun (WGS) entry which is preliminary data.</text>
</comment>
<evidence type="ECO:0008006" key="3">
    <source>
        <dbReference type="Google" id="ProtNLM"/>
    </source>
</evidence>